<dbReference type="InterPro" id="IPR050383">
    <property type="entry name" value="GlyoxalaseI/FosfomycinResist"/>
</dbReference>
<dbReference type="PANTHER" id="PTHR21366">
    <property type="entry name" value="GLYOXALASE FAMILY PROTEIN"/>
    <property type="match status" value="1"/>
</dbReference>
<reference evidence="2 3" key="1">
    <citation type="submission" date="2018-03" db="EMBL/GenBank/DDBJ databases">
        <authorList>
            <person name="Keele B.F."/>
        </authorList>
    </citation>
    <scope>NUCLEOTIDE SEQUENCE [LARGE SCALE GENOMIC DNA]</scope>
    <source>
        <strain evidence="2 3">D20</strain>
    </source>
</reference>
<comment type="caution">
    <text evidence="2">The sequence shown here is derived from an EMBL/GenBank/DDBJ whole genome shotgun (WGS) entry which is preliminary data.</text>
</comment>
<dbReference type="InterPro" id="IPR037523">
    <property type="entry name" value="VOC_core"/>
</dbReference>
<evidence type="ECO:0000313" key="3">
    <source>
        <dbReference type="Proteomes" id="UP000241193"/>
    </source>
</evidence>
<dbReference type="PROSITE" id="PS51819">
    <property type="entry name" value="VOC"/>
    <property type="match status" value="1"/>
</dbReference>
<dbReference type="PANTHER" id="PTHR21366:SF22">
    <property type="entry name" value="VOC DOMAIN-CONTAINING PROTEIN"/>
    <property type="match status" value="1"/>
</dbReference>
<protein>
    <submittedName>
        <fullName evidence="2">Glyoxalase</fullName>
    </submittedName>
</protein>
<proteinExistence type="predicted"/>
<evidence type="ECO:0000313" key="2">
    <source>
        <dbReference type="EMBL" id="PTD96254.1"/>
    </source>
</evidence>
<dbReference type="AlphaFoldDB" id="A0A2T4IER3"/>
<dbReference type="RefSeq" id="WP_107493574.1">
    <property type="nucleotide sequence ID" value="NZ_PZKC01000007.1"/>
</dbReference>
<dbReference type="Pfam" id="PF00903">
    <property type="entry name" value="Glyoxalase"/>
    <property type="match status" value="1"/>
</dbReference>
<accession>A0A2T4IER3</accession>
<dbReference type="OrthoDB" id="9798430at2"/>
<dbReference type="Gene3D" id="3.10.180.10">
    <property type="entry name" value="2,3-Dihydroxybiphenyl 1,2-Dioxygenase, domain 1"/>
    <property type="match status" value="1"/>
</dbReference>
<feature type="domain" description="VOC" evidence="1">
    <location>
        <begin position="2"/>
        <end position="124"/>
    </location>
</feature>
<dbReference type="InterPro" id="IPR004360">
    <property type="entry name" value="Glyas_Fos-R_dOase_dom"/>
</dbReference>
<keyword evidence="3" id="KW-1185">Reference proteome</keyword>
<reference evidence="2 3" key="2">
    <citation type="submission" date="2018-04" db="EMBL/GenBank/DDBJ databases">
        <title>Thauera lacus sp. nov., isolated from an saline lake in Inner Mongolia, China.</title>
        <authorList>
            <person name="Liang Q.-Y."/>
        </authorList>
    </citation>
    <scope>NUCLEOTIDE SEQUENCE [LARGE SCALE GENOMIC DNA]</scope>
    <source>
        <strain evidence="2 3">D20</strain>
    </source>
</reference>
<dbReference type="CDD" id="cd07264">
    <property type="entry name" value="VOC_like"/>
    <property type="match status" value="1"/>
</dbReference>
<organism evidence="2 3">
    <name type="scientific">Pseudothauera lacus</name>
    <dbReference type="NCBI Taxonomy" id="2136175"/>
    <lineage>
        <taxon>Bacteria</taxon>
        <taxon>Pseudomonadati</taxon>
        <taxon>Pseudomonadota</taxon>
        <taxon>Betaproteobacteria</taxon>
        <taxon>Rhodocyclales</taxon>
        <taxon>Zoogloeaceae</taxon>
        <taxon>Pseudothauera</taxon>
    </lineage>
</organism>
<evidence type="ECO:0000259" key="1">
    <source>
        <dbReference type="PROSITE" id="PS51819"/>
    </source>
</evidence>
<name>A0A2T4IER3_9RHOO</name>
<sequence length="128" mass="13687">MKLGYTILYVADVPRTLAFYEAAFGLQRRFLHESGDFGELETGSTALAFSSRRLMSELGKNPSMPDPHAPCSEIALVTEEVAAAVDRAVAAGALLVQPPAQMPWGQTVAYVADLDGFLVELCTPVAQA</sequence>
<gene>
    <name evidence="2" type="ORF">C8261_10055</name>
</gene>
<dbReference type="SUPFAM" id="SSF54593">
    <property type="entry name" value="Glyoxalase/Bleomycin resistance protein/Dihydroxybiphenyl dioxygenase"/>
    <property type="match status" value="1"/>
</dbReference>
<dbReference type="Proteomes" id="UP000241193">
    <property type="component" value="Unassembled WGS sequence"/>
</dbReference>
<dbReference type="EMBL" id="PZKC01000007">
    <property type="protein sequence ID" value="PTD96254.1"/>
    <property type="molecule type" value="Genomic_DNA"/>
</dbReference>
<dbReference type="InterPro" id="IPR029068">
    <property type="entry name" value="Glyas_Bleomycin-R_OHBP_Dase"/>
</dbReference>